<reference evidence="2 3" key="1">
    <citation type="submission" date="2023-07" db="EMBL/GenBank/DDBJ databases">
        <title>Sequencing the genomes of 1000 actinobacteria strains.</title>
        <authorList>
            <person name="Klenk H.-P."/>
        </authorList>
    </citation>
    <scope>NUCLEOTIDE SEQUENCE [LARGE SCALE GENOMIC DNA]</scope>
    <source>
        <strain evidence="2 3">DSM 46740</strain>
    </source>
</reference>
<accession>A0ABT9Q5W1</accession>
<dbReference type="Gene3D" id="3.40.630.30">
    <property type="match status" value="1"/>
</dbReference>
<dbReference type="Proteomes" id="UP001225356">
    <property type="component" value="Unassembled WGS sequence"/>
</dbReference>
<evidence type="ECO:0000313" key="3">
    <source>
        <dbReference type="Proteomes" id="UP001225356"/>
    </source>
</evidence>
<evidence type="ECO:0000256" key="1">
    <source>
        <dbReference type="SAM" id="MobiDB-lite"/>
    </source>
</evidence>
<feature type="region of interest" description="Disordered" evidence="1">
    <location>
        <begin position="1"/>
        <end position="27"/>
    </location>
</feature>
<gene>
    <name evidence="2" type="ORF">J2853_000730</name>
</gene>
<dbReference type="RefSeq" id="WP_307554917.1">
    <property type="nucleotide sequence ID" value="NZ_JAUSQU010000001.1"/>
</dbReference>
<name>A0ABT9Q5W1_9ACTN</name>
<evidence type="ECO:0000313" key="2">
    <source>
        <dbReference type="EMBL" id="MDP9841519.1"/>
    </source>
</evidence>
<keyword evidence="3" id="KW-1185">Reference proteome</keyword>
<dbReference type="InterPro" id="IPR016181">
    <property type="entry name" value="Acyl_CoA_acyltransferase"/>
</dbReference>
<comment type="caution">
    <text evidence="2">The sequence shown here is derived from an EMBL/GenBank/DDBJ whole genome shotgun (WGS) entry which is preliminary data.</text>
</comment>
<organism evidence="2 3">
    <name type="scientific">Streptosporangium lutulentum</name>
    <dbReference type="NCBI Taxonomy" id="1461250"/>
    <lineage>
        <taxon>Bacteria</taxon>
        <taxon>Bacillati</taxon>
        <taxon>Actinomycetota</taxon>
        <taxon>Actinomycetes</taxon>
        <taxon>Streptosporangiales</taxon>
        <taxon>Streptosporangiaceae</taxon>
        <taxon>Streptosporangium</taxon>
    </lineage>
</organism>
<dbReference type="SUPFAM" id="SSF55729">
    <property type="entry name" value="Acyl-CoA N-acyltransferases (Nat)"/>
    <property type="match status" value="1"/>
</dbReference>
<evidence type="ECO:0008006" key="4">
    <source>
        <dbReference type="Google" id="ProtNLM"/>
    </source>
</evidence>
<dbReference type="EMBL" id="JAUSQU010000001">
    <property type="protein sequence ID" value="MDP9841519.1"/>
    <property type="molecule type" value="Genomic_DNA"/>
</dbReference>
<proteinExistence type="predicted"/>
<sequence>MMNLQPKRPLSHHSGNSTMKKSSGKVRLVPDEGIDIRNLKLRAAQEFVDTCEHWMRGRKLRATRRWNMNAWAAHLETAPLADGVNPTFDPRHNRTPWGDAFWIAVQDPAGTVVGCVATRLFVTEDFMDLVGSLRLWYDPVPEVFQETRSARPPLLQRVSGRVSHVGGLWVHPACRGDSLPYLLVHLARLMAVDQFRSGWETGVTFEKLAFQPRIRTSYGFEFVVPCFDDYFPPTGRNERIYLNYSRPHHILEILPKCIESLTKAPTVA</sequence>
<protein>
    <recommendedName>
        <fullName evidence="4">N-acetyltransferase domain-containing protein</fullName>
    </recommendedName>
</protein>